<organism evidence="6 7">
    <name type="scientific">Macrophomina phaseolina (strain MS6)</name>
    <name type="common">Charcoal rot fungus</name>
    <dbReference type="NCBI Taxonomy" id="1126212"/>
    <lineage>
        <taxon>Eukaryota</taxon>
        <taxon>Fungi</taxon>
        <taxon>Dikarya</taxon>
        <taxon>Ascomycota</taxon>
        <taxon>Pezizomycotina</taxon>
        <taxon>Dothideomycetes</taxon>
        <taxon>Dothideomycetes incertae sedis</taxon>
        <taxon>Botryosphaeriales</taxon>
        <taxon>Botryosphaeriaceae</taxon>
        <taxon>Macrophomina</taxon>
    </lineage>
</organism>
<proteinExistence type="predicted"/>
<keyword evidence="3" id="KW-0812">Transmembrane</keyword>
<dbReference type="HOGENOM" id="CLU_1816176_0_0_1"/>
<dbReference type="InParanoid" id="K2RFH8"/>
<dbReference type="eggNOG" id="KOG2533">
    <property type="taxonomic scope" value="Eukaryota"/>
</dbReference>
<dbReference type="EMBL" id="AHHD01000467">
    <property type="protein sequence ID" value="EKG11607.1"/>
    <property type="molecule type" value="Genomic_DNA"/>
</dbReference>
<evidence type="ECO:0000313" key="6">
    <source>
        <dbReference type="EMBL" id="EKG11607.1"/>
    </source>
</evidence>
<keyword evidence="5" id="KW-0472">Membrane</keyword>
<dbReference type="SUPFAM" id="SSF103473">
    <property type="entry name" value="MFS general substrate transporter"/>
    <property type="match status" value="1"/>
</dbReference>
<evidence type="ECO:0000256" key="1">
    <source>
        <dbReference type="ARBA" id="ARBA00004141"/>
    </source>
</evidence>
<dbReference type="OrthoDB" id="3639251at2759"/>
<sequence>MKHSTGRLLGPYMRSCCHKSKLEYVLPSLHSLLEPCAFPSYAAILGSWYGPSQLAKRMALSEQSRGTPGMFSGFLQTGLYTGLNGTASVAGWRWLFIFDGIISIPIELWEFFAIPDLPSNTRTFYLTAEARPSERVPNFTQN</sequence>
<accession>K2RFH8</accession>
<comment type="subcellular location">
    <subcellularLocation>
        <location evidence="1">Membrane</location>
        <topology evidence="1">Multi-pass membrane protein</topology>
    </subcellularLocation>
</comment>
<dbReference type="PANTHER" id="PTHR43791:SF43">
    <property type="entry name" value="MAJOR FACILITATOR SUPERFAMILY (MFS) PROFILE DOMAIN-CONTAINING PROTEIN"/>
    <property type="match status" value="1"/>
</dbReference>
<reference evidence="6 7" key="1">
    <citation type="journal article" date="2012" name="BMC Genomics">
        <title>Tools to kill: Genome of one of the most destructive plant pathogenic fungi Macrophomina phaseolina.</title>
        <authorList>
            <person name="Islam M.S."/>
            <person name="Haque M.S."/>
            <person name="Islam M.M."/>
            <person name="Emdad E.M."/>
            <person name="Halim A."/>
            <person name="Hossen Q.M.M."/>
            <person name="Hossain M.Z."/>
            <person name="Ahmed B."/>
            <person name="Rahim S."/>
            <person name="Rahman M.S."/>
            <person name="Alam M.M."/>
            <person name="Hou S."/>
            <person name="Wan X."/>
            <person name="Saito J.A."/>
            <person name="Alam M."/>
        </authorList>
    </citation>
    <scope>NUCLEOTIDE SEQUENCE [LARGE SCALE GENOMIC DNA]</scope>
    <source>
        <strain evidence="6 7">MS6</strain>
    </source>
</reference>
<dbReference type="InterPro" id="IPR036259">
    <property type="entry name" value="MFS_trans_sf"/>
</dbReference>
<keyword evidence="2" id="KW-0813">Transport</keyword>
<evidence type="ECO:0000313" key="7">
    <source>
        <dbReference type="Proteomes" id="UP000007129"/>
    </source>
</evidence>
<dbReference type="VEuPathDB" id="FungiDB:MPH_11100"/>
<dbReference type="PANTHER" id="PTHR43791">
    <property type="entry name" value="PERMEASE-RELATED"/>
    <property type="match status" value="1"/>
</dbReference>
<evidence type="ECO:0000256" key="5">
    <source>
        <dbReference type="ARBA" id="ARBA00023136"/>
    </source>
</evidence>
<dbReference type="GO" id="GO:0016020">
    <property type="term" value="C:membrane"/>
    <property type="evidence" value="ECO:0007669"/>
    <property type="project" value="UniProtKB-SubCell"/>
</dbReference>
<evidence type="ECO:0000256" key="4">
    <source>
        <dbReference type="ARBA" id="ARBA00022989"/>
    </source>
</evidence>
<evidence type="ECO:0000256" key="2">
    <source>
        <dbReference type="ARBA" id="ARBA00022448"/>
    </source>
</evidence>
<dbReference type="Proteomes" id="UP000007129">
    <property type="component" value="Unassembled WGS sequence"/>
</dbReference>
<dbReference type="AlphaFoldDB" id="K2RFH8"/>
<protein>
    <submittedName>
        <fullName evidence="6">Guanine-specific ribonuclease N1/T1</fullName>
    </submittedName>
</protein>
<gene>
    <name evidence="6" type="ORF">MPH_11100</name>
</gene>
<dbReference type="Gene3D" id="1.20.1250.20">
    <property type="entry name" value="MFS general substrate transporter like domains"/>
    <property type="match status" value="1"/>
</dbReference>
<dbReference type="GO" id="GO:0022857">
    <property type="term" value="F:transmembrane transporter activity"/>
    <property type="evidence" value="ECO:0007669"/>
    <property type="project" value="TreeGrafter"/>
</dbReference>
<keyword evidence="4" id="KW-1133">Transmembrane helix</keyword>
<comment type="caution">
    <text evidence="6">The sequence shown here is derived from an EMBL/GenBank/DDBJ whole genome shotgun (WGS) entry which is preliminary data.</text>
</comment>
<evidence type="ECO:0000256" key="3">
    <source>
        <dbReference type="ARBA" id="ARBA00022692"/>
    </source>
</evidence>
<name>K2RFH8_MACPH</name>